<keyword evidence="3" id="KW-0964">Secreted</keyword>
<dbReference type="OrthoDB" id="199913at2759"/>
<evidence type="ECO:0000256" key="4">
    <source>
        <dbReference type="RuleBase" id="RU004262"/>
    </source>
</evidence>
<evidence type="ECO:0000259" key="5">
    <source>
        <dbReference type="Pfam" id="PF00151"/>
    </source>
</evidence>
<proteinExistence type="evidence at transcript level"/>
<comment type="similarity">
    <text evidence="2 4">Belongs to the AB hydrolase superfamily. Lipase family.</text>
</comment>
<sequence length="369" mass="41045">MVKRVLPFSIKDMSRFIIGLFTCLTTFVVTYAQVELKDEDYNKTWMYMPNGNGEMEVAYLVEPPAEHDRSEVSEFIQFEYYGSTNPNKPLTTSFSLLDNPITLRKRQKRETWEELADRFKADLNTKILVHGWKSSSRSNSIQAIRNAYTERGNVNVFAINWSDQADNIYYLEPARYTVQVGRAVAKLIDLLVEDKGAEPQSIHLVGHSLGAHIMGYAGSYSRYRVGRITGLDPARPAFEGNTGPENHLDPTDAEFVDVIHTCAGILGFKQPIGAVDFYPNGGGAFQPGCNQPMQILTGCSHGRSCEYFAESINSERGFLATACNSIVDANAMNCTGERMLMGDPVLKNARGIYSLKTADKPNFALGMEG</sequence>
<dbReference type="InterPro" id="IPR013818">
    <property type="entry name" value="Lipase"/>
</dbReference>
<feature type="domain" description="Lipase" evidence="5">
    <location>
        <begin position="101"/>
        <end position="336"/>
    </location>
</feature>
<evidence type="ECO:0000256" key="1">
    <source>
        <dbReference type="ARBA" id="ARBA00004613"/>
    </source>
</evidence>
<reference evidence="6" key="1">
    <citation type="submission" date="2013-07" db="EMBL/GenBank/DDBJ databases">
        <authorList>
            <person name="Geib S."/>
        </authorList>
    </citation>
    <scope>NUCLEOTIDE SEQUENCE</scope>
</reference>
<dbReference type="GO" id="GO:0016298">
    <property type="term" value="F:lipase activity"/>
    <property type="evidence" value="ECO:0007669"/>
    <property type="project" value="InterPro"/>
</dbReference>
<dbReference type="InterPro" id="IPR000734">
    <property type="entry name" value="TAG_lipase"/>
</dbReference>
<evidence type="ECO:0000256" key="3">
    <source>
        <dbReference type="ARBA" id="ARBA00022525"/>
    </source>
</evidence>
<evidence type="ECO:0000313" key="6">
    <source>
        <dbReference type="EMBL" id="JAC03441.1"/>
    </source>
</evidence>
<dbReference type="Pfam" id="PF00151">
    <property type="entry name" value="Lipase"/>
    <property type="match status" value="1"/>
</dbReference>
<organism evidence="6">
    <name type="scientific">Ceratitis capitata</name>
    <name type="common">Mediterranean fruit fly</name>
    <name type="synonym">Tephritis capitata</name>
    <dbReference type="NCBI Taxonomy" id="7213"/>
    <lineage>
        <taxon>Eukaryota</taxon>
        <taxon>Metazoa</taxon>
        <taxon>Ecdysozoa</taxon>
        <taxon>Arthropoda</taxon>
        <taxon>Hexapoda</taxon>
        <taxon>Insecta</taxon>
        <taxon>Pterygota</taxon>
        <taxon>Neoptera</taxon>
        <taxon>Endopterygota</taxon>
        <taxon>Diptera</taxon>
        <taxon>Brachycera</taxon>
        <taxon>Muscomorpha</taxon>
        <taxon>Tephritoidea</taxon>
        <taxon>Tephritidae</taxon>
        <taxon>Ceratitis</taxon>
        <taxon>Ceratitis</taxon>
    </lineage>
</organism>
<dbReference type="PANTHER" id="PTHR11610:SF178">
    <property type="entry name" value="LIPASE MEMBER H-A-LIKE PROTEIN"/>
    <property type="match status" value="1"/>
</dbReference>
<dbReference type="AlphaFoldDB" id="W8BQB6"/>
<dbReference type="GO" id="GO:0005615">
    <property type="term" value="C:extracellular space"/>
    <property type="evidence" value="ECO:0007669"/>
    <property type="project" value="TreeGrafter"/>
</dbReference>
<dbReference type="PRINTS" id="PR00821">
    <property type="entry name" value="TAGLIPASE"/>
</dbReference>
<dbReference type="CDD" id="cd00707">
    <property type="entry name" value="Pancreat_lipase_like"/>
    <property type="match status" value="1"/>
</dbReference>
<dbReference type="Gene3D" id="3.40.50.1820">
    <property type="entry name" value="alpha/beta hydrolase"/>
    <property type="match status" value="1"/>
</dbReference>
<protein>
    <submittedName>
        <fullName evidence="6">Lipase member H-A</fullName>
    </submittedName>
</protein>
<dbReference type="InterPro" id="IPR029058">
    <property type="entry name" value="AB_hydrolase_fold"/>
</dbReference>
<dbReference type="GO" id="GO:0016042">
    <property type="term" value="P:lipid catabolic process"/>
    <property type="evidence" value="ECO:0007669"/>
    <property type="project" value="TreeGrafter"/>
</dbReference>
<evidence type="ECO:0000256" key="2">
    <source>
        <dbReference type="ARBA" id="ARBA00010701"/>
    </source>
</evidence>
<dbReference type="PANTHER" id="PTHR11610">
    <property type="entry name" value="LIPASE"/>
    <property type="match status" value="1"/>
</dbReference>
<reference evidence="6" key="2">
    <citation type="journal article" date="2014" name="BMC Genomics">
        <title>A genomic perspective to assessing quality of mass-reared SIT flies used in Mediterranean fruit fly (Ceratitis capitata) eradication in California.</title>
        <authorList>
            <person name="Calla B."/>
            <person name="Hall B."/>
            <person name="Hou S."/>
            <person name="Geib S.M."/>
        </authorList>
    </citation>
    <scope>NUCLEOTIDE SEQUENCE</scope>
</reference>
<comment type="subcellular location">
    <subcellularLocation>
        <location evidence="1">Secreted</location>
    </subcellularLocation>
</comment>
<dbReference type="InterPro" id="IPR033906">
    <property type="entry name" value="Lipase_N"/>
</dbReference>
<accession>W8BQB6</accession>
<gene>
    <name evidence="6" type="primary">LIPHA</name>
</gene>
<dbReference type="EMBL" id="GAMC01003115">
    <property type="protein sequence ID" value="JAC03441.1"/>
    <property type="molecule type" value="mRNA"/>
</dbReference>
<name>W8BQB6_CERCA</name>
<dbReference type="SUPFAM" id="SSF53474">
    <property type="entry name" value="alpha/beta-Hydrolases"/>
    <property type="match status" value="1"/>
</dbReference>